<feature type="compositionally biased region" description="Low complexity" evidence="1">
    <location>
        <begin position="83"/>
        <end position="93"/>
    </location>
</feature>
<gene>
    <name evidence="2" type="ORF">E0L32_002693</name>
</gene>
<dbReference type="AlphaFoldDB" id="A0A507BHC3"/>
<dbReference type="InParanoid" id="A0A507BHC3"/>
<sequence length="327" mass="36141">MPRPKTPKKPSSLGAFPAAGPTSPPQTPRTASPANSRNKGPAARGPQSKNQARSMSKQPNLQPFGDGHNFSYRPDSVRADQLSPRSSSSASGGEDSDAESSESDSPPRSLCSDRPKPSPSPVPVQIQTTTARVITEATFVLEELDDSDDDDDDIEVIRPHAIEYAESDRSRSRSRAPRELDRKMMDELRNLNCSTSESEASDDSDDSDLEEDDEMQAFLLKQREEKRRKRMSQGSVSKRTISESIGSGSDREDIRDFLDASELGSSARRLRRKVGNRHSLQFADPPPPPIHELDEPDSSDDDMLEVAEVLAKELPYYHYISMEVDSP</sequence>
<comment type="caution">
    <text evidence="2">The sequence shown here is derived from an EMBL/GenBank/DDBJ whole genome shotgun (WGS) entry which is preliminary data.</text>
</comment>
<feature type="compositionally biased region" description="Acidic residues" evidence="1">
    <location>
        <begin position="142"/>
        <end position="154"/>
    </location>
</feature>
<feature type="region of interest" description="Disordered" evidence="1">
    <location>
        <begin position="266"/>
        <end position="300"/>
    </location>
</feature>
<dbReference type="RefSeq" id="XP_030999895.1">
    <property type="nucleotide sequence ID" value="XM_031136911.1"/>
</dbReference>
<evidence type="ECO:0000256" key="1">
    <source>
        <dbReference type="SAM" id="MobiDB-lite"/>
    </source>
</evidence>
<organism evidence="2 3">
    <name type="scientific">Thyridium curvatum</name>
    <dbReference type="NCBI Taxonomy" id="1093900"/>
    <lineage>
        <taxon>Eukaryota</taxon>
        <taxon>Fungi</taxon>
        <taxon>Dikarya</taxon>
        <taxon>Ascomycota</taxon>
        <taxon>Pezizomycotina</taxon>
        <taxon>Sordariomycetes</taxon>
        <taxon>Sordariomycetidae</taxon>
        <taxon>Thyridiales</taxon>
        <taxon>Thyridiaceae</taxon>
        <taxon>Thyridium</taxon>
    </lineage>
</organism>
<feature type="region of interest" description="Disordered" evidence="1">
    <location>
        <begin position="142"/>
        <end position="253"/>
    </location>
</feature>
<feature type="region of interest" description="Disordered" evidence="1">
    <location>
        <begin position="1"/>
        <end position="130"/>
    </location>
</feature>
<dbReference type="EMBL" id="SKBQ01000011">
    <property type="protein sequence ID" value="TPX18184.1"/>
    <property type="molecule type" value="Genomic_DNA"/>
</dbReference>
<dbReference type="OrthoDB" id="4186058at2759"/>
<feature type="compositionally biased region" description="Acidic residues" evidence="1">
    <location>
        <begin position="199"/>
        <end position="215"/>
    </location>
</feature>
<dbReference type="STRING" id="1093900.A0A507BHC3"/>
<proteinExistence type="predicted"/>
<feature type="compositionally biased region" description="Polar residues" evidence="1">
    <location>
        <begin position="28"/>
        <end position="38"/>
    </location>
</feature>
<evidence type="ECO:0000313" key="3">
    <source>
        <dbReference type="Proteomes" id="UP000319257"/>
    </source>
</evidence>
<reference evidence="2 3" key="1">
    <citation type="submission" date="2019-06" db="EMBL/GenBank/DDBJ databases">
        <title>Draft genome sequence of the filamentous fungus Phialemoniopsis curvata isolated from diesel fuel.</title>
        <authorList>
            <person name="Varaljay V.A."/>
            <person name="Lyon W.J."/>
            <person name="Crouch A.L."/>
            <person name="Drake C.E."/>
            <person name="Hollomon J.M."/>
            <person name="Nadeau L.J."/>
            <person name="Nunn H.S."/>
            <person name="Stevenson B.S."/>
            <person name="Bojanowski C.L."/>
            <person name="Crookes-Goodson W.J."/>
        </authorList>
    </citation>
    <scope>NUCLEOTIDE SEQUENCE [LARGE SCALE GENOMIC DNA]</scope>
    <source>
        <strain evidence="2 3">D216</strain>
    </source>
</reference>
<feature type="compositionally biased region" description="Basic and acidic residues" evidence="1">
    <location>
        <begin position="155"/>
        <end position="189"/>
    </location>
</feature>
<name>A0A507BHC3_9PEZI</name>
<dbReference type="Proteomes" id="UP000319257">
    <property type="component" value="Unassembled WGS sequence"/>
</dbReference>
<accession>A0A507BHC3</accession>
<dbReference type="GeneID" id="41970140"/>
<feature type="compositionally biased region" description="Polar residues" evidence="1">
    <location>
        <begin position="232"/>
        <end position="247"/>
    </location>
</feature>
<keyword evidence="3" id="KW-1185">Reference proteome</keyword>
<feature type="compositionally biased region" description="Polar residues" evidence="1">
    <location>
        <begin position="47"/>
        <end position="61"/>
    </location>
</feature>
<protein>
    <submittedName>
        <fullName evidence="2">Uncharacterized protein</fullName>
    </submittedName>
</protein>
<evidence type="ECO:0000313" key="2">
    <source>
        <dbReference type="EMBL" id="TPX18184.1"/>
    </source>
</evidence>